<keyword evidence="6" id="KW-0328">Glycosyltransferase</keyword>
<name>A0ABN8VZ06_9BACT</name>
<evidence type="ECO:0000259" key="4">
    <source>
        <dbReference type="Pfam" id="PF03065"/>
    </source>
</evidence>
<dbReference type="CDD" id="cd10792">
    <property type="entry name" value="GH57N_AmyC_like"/>
    <property type="match status" value="1"/>
</dbReference>
<dbReference type="InterPro" id="IPR027291">
    <property type="entry name" value="Glyco_hydro_38_N_sf"/>
</dbReference>
<dbReference type="Gene3D" id="1.20.1430.10">
    <property type="entry name" value="Families 57/38 glycoside transferase, middle domain"/>
    <property type="match status" value="1"/>
</dbReference>
<evidence type="ECO:0000256" key="2">
    <source>
        <dbReference type="ARBA" id="ARBA00023277"/>
    </source>
</evidence>
<feature type="domain" description="Glycoside hydrolase family 57 N-terminal" evidence="4">
    <location>
        <begin position="7"/>
        <end position="398"/>
    </location>
</feature>
<evidence type="ECO:0000259" key="5">
    <source>
        <dbReference type="Pfam" id="PF09210"/>
    </source>
</evidence>
<evidence type="ECO:0000313" key="6">
    <source>
        <dbReference type="EMBL" id="CAI2717176.1"/>
    </source>
</evidence>
<gene>
    <name evidence="6" type="ORF">NSPWAT_0317</name>
</gene>
<evidence type="ECO:0000256" key="1">
    <source>
        <dbReference type="ARBA" id="ARBA00006821"/>
    </source>
</evidence>
<dbReference type="PANTHER" id="PTHR41695">
    <property type="entry name" value="1,4-ALPHA-GLUCAN BRANCHING ENZYME RV3031-RELATED"/>
    <property type="match status" value="1"/>
</dbReference>
<organism evidence="6 7">
    <name type="scientific">Nitrospina watsonii</name>
    <dbReference type="NCBI Taxonomy" id="1323948"/>
    <lineage>
        <taxon>Bacteria</taxon>
        <taxon>Pseudomonadati</taxon>
        <taxon>Nitrospinota/Tectimicrobiota group</taxon>
        <taxon>Nitrospinota</taxon>
        <taxon>Nitrospinia</taxon>
        <taxon>Nitrospinales</taxon>
        <taxon>Nitrospinaceae</taxon>
        <taxon>Nitrospina</taxon>
    </lineage>
</organism>
<dbReference type="Pfam" id="PF03065">
    <property type="entry name" value="Glyco_hydro_57"/>
    <property type="match status" value="1"/>
</dbReference>
<dbReference type="InterPro" id="IPR040042">
    <property type="entry name" value="Branching_enz_MT3115-like"/>
</dbReference>
<protein>
    <submittedName>
        <fullName evidence="6">Glycogen branching enzyme, GH-57-type, archaeal</fullName>
        <ecNumber evidence="6">2.4.1.18</ecNumber>
    </submittedName>
</protein>
<dbReference type="Gene3D" id="3.20.110.10">
    <property type="entry name" value="Glycoside hydrolase 38, N terminal domain"/>
    <property type="match status" value="1"/>
</dbReference>
<comment type="similarity">
    <text evidence="1 3">Belongs to the glycosyl hydrolase 57 family.</text>
</comment>
<evidence type="ECO:0000313" key="7">
    <source>
        <dbReference type="Proteomes" id="UP001157733"/>
    </source>
</evidence>
<dbReference type="PANTHER" id="PTHR41695:SF1">
    <property type="entry name" value="1,4-ALPHA-GLUCAN BRANCHING ENZYME TK1436"/>
    <property type="match status" value="1"/>
</dbReference>
<dbReference type="SUPFAM" id="SSF88688">
    <property type="entry name" value="Families 57/38 glycoside transferase middle domain"/>
    <property type="match status" value="1"/>
</dbReference>
<evidence type="ECO:0000256" key="3">
    <source>
        <dbReference type="RuleBase" id="RU361196"/>
    </source>
</evidence>
<reference evidence="6 7" key="1">
    <citation type="submission" date="2022-09" db="EMBL/GenBank/DDBJ databases">
        <authorList>
            <person name="Kop L."/>
        </authorList>
    </citation>
    <scope>NUCLEOTIDE SEQUENCE [LARGE SCALE GENOMIC DNA]</scope>
    <source>
        <strain evidence="6 7">347</strain>
    </source>
</reference>
<accession>A0ABN8VZ06</accession>
<proteinExistence type="inferred from homology"/>
<dbReference type="EC" id="2.4.1.18" evidence="6"/>
<feature type="domain" description="1,4-alpha-glucan branching enzyme C-terminal" evidence="5">
    <location>
        <begin position="425"/>
        <end position="525"/>
    </location>
</feature>
<dbReference type="RefSeq" id="WP_282010135.1">
    <property type="nucleotide sequence ID" value="NZ_OX336137.1"/>
</dbReference>
<dbReference type="GO" id="GO:0003844">
    <property type="term" value="F:1,4-alpha-glucan branching enzyme activity"/>
    <property type="evidence" value="ECO:0007669"/>
    <property type="project" value="UniProtKB-EC"/>
</dbReference>
<sequence>MAKGYLALVLHAHLPFVRHPEYDEFLEEDWLYQAITETYIPLIRMFRGLAHDKVPFQLTMSLTPTLISMLSDPLLQGRYVRYLDRTLELANKEIDRTRHEPDFYNVAMMYKERLEASRDLFCNQYLENLVNAFVEFQDRGHLELITCGATHGYLPLMNGNVNAMRAQIRTAVRTHEVYLGRKPPGIWLPECAYVPGVEEILKSEGIGYFFVDTHGILYAEPKPKYGVYAPVFCPNGVAAFARDVESSKQVWSSKEGYPGDFDYRDFYRDIGFDLDYDYIKPYIASTGDRKMTGLKYHRITGDTDRKQPYHPYRALDKTAEHAGNFMFNRERQVEHLNGLMSKPPIVVAPYDAELFGHWWFEGPDFLNHLIRKIAHDTEIVELTTPGAHLGRFPKNQVVQPCMSSWGYKGYHEHWMSGENDWVYRHLHKAAERMVELAEKHPNANGVVERALNQAARELLLAQASDWAFIMFAGTMVEYAVKRTKDHLWRFTKLYEDIHSRHIDEVWLQDLELRDSAFPFIDYRAYL</sequence>
<dbReference type="InterPro" id="IPR037090">
    <property type="entry name" value="57_glycoside_trans_central"/>
</dbReference>
<dbReference type="InterPro" id="IPR011330">
    <property type="entry name" value="Glyco_hydro/deAcase_b/a-brl"/>
</dbReference>
<keyword evidence="6" id="KW-0808">Transferase</keyword>
<dbReference type="EMBL" id="OX336137">
    <property type="protein sequence ID" value="CAI2717176.1"/>
    <property type="molecule type" value="Genomic_DNA"/>
</dbReference>
<dbReference type="Proteomes" id="UP001157733">
    <property type="component" value="Chromosome"/>
</dbReference>
<dbReference type="SUPFAM" id="SSF88713">
    <property type="entry name" value="Glycoside hydrolase/deacetylase"/>
    <property type="match status" value="1"/>
</dbReference>
<dbReference type="InterPro" id="IPR015293">
    <property type="entry name" value="BE_C"/>
</dbReference>
<keyword evidence="7" id="KW-1185">Reference proteome</keyword>
<keyword evidence="2 3" id="KW-0119">Carbohydrate metabolism</keyword>
<dbReference type="InterPro" id="IPR004300">
    <property type="entry name" value="Glyco_hydro_57_N"/>
</dbReference>
<dbReference type="InterPro" id="IPR028995">
    <property type="entry name" value="Glyco_hydro_57/38_cen_sf"/>
</dbReference>
<dbReference type="Pfam" id="PF09210">
    <property type="entry name" value="BE_C"/>
    <property type="match status" value="1"/>
</dbReference>